<protein>
    <recommendedName>
        <fullName evidence="1">Glycosyl transferase CAP10 domain-containing protein</fullName>
    </recommendedName>
</protein>
<dbReference type="RefSeq" id="XP_033591696.1">
    <property type="nucleotide sequence ID" value="XM_033732917.1"/>
</dbReference>
<dbReference type="InterPro" id="IPR006598">
    <property type="entry name" value="CAP10"/>
</dbReference>
<keyword evidence="3" id="KW-1185">Reference proteome</keyword>
<evidence type="ECO:0000313" key="2">
    <source>
        <dbReference type="EMBL" id="KAF2485127.1"/>
    </source>
</evidence>
<reference evidence="2" key="1">
    <citation type="journal article" date="2020" name="Stud. Mycol.">
        <title>101 Dothideomycetes genomes: a test case for predicting lifestyles and emergence of pathogens.</title>
        <authorList>
            <person name="Haridas S."/>
            <person name="Albert R."/>
            <person name="Binder M."/>
            <person name="Bloem J."/>
            <person name="Labutti K."/>
            <person name="Salamov A."/>
            <person name="Andreopoulos B."/>
            <person name="Baker S."/>
            <person name="Barry K."/>
            <person name="Bills G."/>
            <person name="Bluhm B."/>
            <person name="Cannon C."/>
            <person name="Castanera R."/>
            <person name="Culley D."/>
            <person name="Daum C."/>
            <person name="Ezra D."/>
            <person name="Gonzalez J."/>
            <person name="Henrissat B."/>
            <person name="Kuo A."/>
            <person name="Liang C."/>
            <person name="Lipzen A."/>
            <person name="Lutzoni F."/>
            <person name="Magnuson J."/>
            <person name="Mondo S."/>
            <person name="Nolan M."/>
            <person name="Ohm R."/>
            <person name="Pangilinan J."/>
            <person name="Park H.-J."/>
            <person name="Ramirez L."/>
            <person name="Alfaro M."/>
            <person name="Sun H."/>
            <person name="Tritt A."/>
            <person name="Yoshinaga Y."/>
            <person name="Zwiers L.-H."/>
            <person name="Turgeon B."/>
            <person name="Goodwin S."/>
            <person name="Spatafora J."/>
            <person name="Crous P."/>
            <person name="Grigoriev I."/>
        </authorList>
    </citation>
    <scope>NUCLEOTIDE SEQUENCE</scope>
    <source>
        <strain evidence="2">CBS 113389</strain>
    </source>
</reference>
<name>A0A6A6Q129_9PEZI</name>
<dbReference type="OrthoDB" id="541052at2759"/>
<organism evidence="2 3">
    <name type="scientific">Neohortaea acidophila</name>
    <dbReference type="NCBI Taxonomy" id="245834"/>
    <lineage>
        <taxon>Eukaryota</taxon>
        <taxon>Fungi</taxon>
        <taxon>Dikarya</taxon>
        <taxon>Ascomycota</taxon>
        <taxon>Pezizomycotina</taxon>
        <taxon>Dothideomycetes</taxon>
        <taxon>Dothideomycetidae</taxon>
        <taxon>Mycosphaerellales</taxon>
        <taxon>Teratosphaeriaceae</taxon>
        <taxon>Neohortaea</taxon>
    </lineage>
</organism>
<dbReference type="PANTHER" id="PTHR12203">
    <property type="entry name" value="KDEL LYS-ASP-GLU-LEU CONTAINING - RELATED"/>
    <property type="match status" value="1"/>
</dbReference>
<dbReference type="InterPro" id="IPR051091">
    <property type="entry name" value="O-Glucosyltr/Glycosyltrsf_90"/>
</dbReference>
<dbReference type="SMART" id="SM00672">
    <property type="entry name" value="CAP10"/>
    <property type="match status" value="1"/>
</dbReference>
<dbReference type="AlphaFoldDB" id="A0A6A6Q129"/>
<dbReference type="PANTHER" id="PTHR12203:SF22">
    <property type="entry name" value="CAPSULE ASSOCIATED PROTEIN"/>
    <property type="match status" value="1"/>
</dbReference>
<evidence type="ECO:0000313" key="3">
    <source>
        <dbReference type="Proteomes" id="UP000799767"/>
    </source>
</evidence>
<dbReference type="Proteomes" id="UP000799767">
    <property type="component" value="Unassembled WGS sequence"/>
</dbReference>
<proteinExistence type="predicted"/>
<accession>A0A6A6Q129</accession>
<feature type="domain" description="Glycosyl transferase CAP10" evidence="1">
    <location>
        <begin position="309"/>
        <end position="618"/>
    </location>
</feature>
<evidence type="ECO:0000259" key="1">
    <source>
        <dbReference type="SMART" id="SM00672"/>
    </source>
</evidence>
<sequence length="626" mass="71713">MGFKTPLSNRFAQLLILAACLILAIWLLAPTTRLTPHIDLPTGISWSRPKPVDAEAASGPPDVSPTVHHPIDTLIQSATLEFNSLLSKETLTLHEAAEAYRKRRGRQPPPLFDKWFEFAQNSSAVIVEDFFDRIYHDLNPFWGMPAKEIREIAHTFKGRISIRDGAVNWWTANQQPEWLRQWSKMITPFASNLPDVDMPINEMDESRMVVEWATINEHMKRAEKTKRMVSQAELKNKYQSLSYLDANPPAPYDPKFARTGLYWEKAVVGCAPGSPARKMKLDTDFASPPHFAGKYPPASYEGYVRNWTLTMSPCDNPHLQALHGTFIEPLSMQHTRQFWPLFGGSKLPMNNEILLPAAMYWTDDPFYSGGQDHGEAWRLKKDKLVWRGAASGGRNKADNWRRFQRHRFVSMVNGTTVREAELNADEPPQNFVLPAKNSYRLAAMASDSKPGDLGEWIGSWSDAAFVHLLCFPKPPPEHKRMCEYTDPYFHVVDRLAMADQYDFKYLPDIDGNSFSGRYRGFVGSTSLPIKATIYQEWHDSRLVPWKHFVPMDNTFIDIYGIMEYFIGNHGAGVAGHDNEAREIALGGKKWAERVLRHEDMQIYVFRLLLEYARLCDDDREVMGWKE</sequence>
<gene>
    <name evidence="2" type="ORF">BDY17DRAFT_292982</name>
</gene>
<dbReference type="GeneID" id="54473919"/>
<dbReference type="Pfam" id="PF05686">
    <property type="entry name" value="Glyco_transf_90"/>
    <property type="match status" value="1"/>
</dbReference>
<dbReference type="EMBL" id="MU001633">
    <property type="protein sequence ID" value="KAF2485127.1"/>
    <property type="molecule type" value="Genomic_DNA"/>
</dbReference>